<sequence>MANTGTLSFILYGIFILITLVAMFFAFYYIKKGTIEPDKLDKMIELFKYSIVTTAIATVTLIVADLFKEREYDKNEMMAFNEYIPYVIDTTGTLDKKINFCKFFSSVTPKGELKNGWITYTAYLENEKGKLNIITEKSKSTLNQIENKDTPPTKEEMQNLESAEIEKQKILSNLNAVENTIYLVILGADISQGDAKPELEWATKINSNASIYKKGKWYRTAIALTNYQDAKTTADKIKRESNGKRDAYVVSLKTWCNSTEFSSIENCTICN</sequence>
<dbReference type="EMBL" id="JAYGIM010000014">
    <property type="protein sequence ID" value="MEA5428476.1"/>
    <property type="molecule type" value="Genomic_DNA"/>
</dbReference>
<feature type="transmembrane region" description="Helical" evidence="1">
    <location>
        <begin position="7"/>
        <end position="29"/>
    </location>
</feature>
<gene>
    <name evidence="2" type="ORF">VB798_17935</name>
</gene>
<evidence type="ECO:0000313" key="2">
    <source>
        <dbReference type="EMBL" id="MEA5428476.1"/>
    </source>
</evidence>
<comment type="caution">
    <text evidence="2">The sequence shown here is derived from an EMBL/GenBank/DDBJ whole genome shotgun (WGS) entry which is preliminary data.</text>
</comment>
<dbReference type="Proteomes" id="UP001302222">
    <property type="component" value="Unassembled WGS sequence"/>
</dbReference>
<keyword evidence="1" id="KW-0472">Membrane</keyword>
<organism evidence="2 3">
    <name type="scientific">Arcicella lustrica</name>
    <dbReference type="NCBI Taxonomy" id="2984196"/>
    <lineage>
        <taxon>Bacteria</taxon>
        <taxon>Pseudomonadati</taxon>
        <taxon>Bacteroidota</taxon>
        <taxon>Cytophagia</taxon>
        <taxon>Cytophagales</taxon>
        <taxon>Flectobacillaceae</taxon>
        <taxon>Arcicella</taxon>
    </lineage>
</organism>
<protein>
    <recommendedName>
        <fullName evidence="4">SPOR domain-containing protein</fullName>
    </recommendedName>
</protein>
<proteinExistence type="predicted"/>
<name>A0ABU5SMF8_9BACT</name>
<reference evidence="2 3" key="1">
    <citation type="submission" date="2023-12" db="EMBL/GenBank/DDBJ databases">
        <title>Novel species of the genus Arcicella isolated from rivers.</title>
        <authorList>
            <person name="Lu H."/>
        </authorList>
    </citation>
    <scope>NUCLEOTIDE SEQUENCE [LARGE SCALE GENOMIC DNA]</scope>
    <source>
        <strain evidence="2 3">DC25W</strain>
    </source>
</reference>
<evidence type="ECO:0008006" key="4">
    <source>
        <dbReference type="Google" id="ProtNLM"/>
    </source>
</evidence>
<keyword evidence="1" id="KW-0812">Transmembrane</keyword>
<keyword evidence="1" id="KW-1133">Transmembrane helix</keyword>
<keyword evidence="3" id="KW-1185">Reference proteome</keyword>
<dbReference type="RefSeq" id="WP_323260842.1">
    <property type="nucleotide sequence ID" value="NZ_JAYGIM010000014.1"/>
</dbReference>
<evidence type="ECO:0000313" key="3">
    <source>
        <dbReference type="Proteomes" id="UP001302222"/>
    </source>
</evidence>
<evidence type="ECO:0000256" key="1">
    <source>
        <dbReference type="SAM" id="Phobius"/>
    </source>
</evidence>
<accession>A0ABU5SMF8</accession>
<feature type="transmembrane region" description="Helical" evidence="1">
    <location>
        <begin position="49"/>
        <end position="67"/>
    </location>
</feature>